<dbReference type="InParanoid" id="G0QVW8"/>
<dbReference type="eggNOG" id="KOG3094">
    <property type="taxonomic scope" value="Eukaryota"/>
</dbReference>
<accession>G0QVW8</accession>
<dbReference type="AlphaFoldDB" id="G0QVW8"/>
<dbReference type="GO" id="GO:0005793">
    <property type="term" value="C:endoplasmic reticulum-Golgi intermediate compartment"/>
    <property type="evidence" value="ECO:0007669"/>
    <property type="project" value="UniProtKB-UniRule"/>
</dbReference>
<keyword evidence="3 9" id="KW-0812">Transmembrane</keyword>
<evidence type="ECO:0000256" key="2">
    <source>
        <dbReference type="ARBA" id="ARBA00022448"/>
    </source>
</evidence>
<dbReference type="STRING" id="857967.G0QVW8"/>
<dbReference type="GO" id="GO:0015031">
    <property type="term" value="P:protein transport"/>
    <property type="evidence" value="ECO:0007669"/>
    <property type="project" value="UniProtKB-KW"/>
</dbReference>
<gene>
    <name evidence="10" type="ORF">IMG5_127370</name>
</gene>
<feature type="transmembrane region" description="Helical" evidence="9">
    <location>
        <begin position="122"/>
        <end position="143"/>
    </location>
</feature>
<protein>
    <recommendedName>
        <fullName evidence="9">Protein YIF1</fullName>
    </recommendedName>
</protein>
<evidence type="ECO:0000256" key="4">
    <source>
        <dbReference type="ARBA" id="ARBA00022824"/>
    </source>
</evidence>
<dbReference type="OrthoDB" id="337750at2759"/>
<keyword evidence="6 9" id="KW-1133">Transmembrane helix</keyword>
<keyword evidence="7 9" id="KW-0333">Golgi apparatus</keyword>
<evidence type="ECO:0000313" key="11">
    <source>
        <dbReference type="Proteomes" id="UP000008983"/>
    </source>
</evidence>
<feature type="transmembrane region" description="Helical" evidence="9">
    <location>
        <begin position="155"/>
        <end position="175"/>
    </location>
</feature>
<reference evidence="10 11" key="1">
    <citation type="submission" date="2011-07" db="EMBL/GenBank/DDBJ databases">
        <authorList>
            <person name="Coyne R."/>
            <person name="Brami D."/>
            <person name="Johnson J."/>
            <person name="Hostetler J."/>
            <person name="Hannick L."/>
            <person name="Clark T."/>
            <person name="Cassidy-Hanley D."/>
            <person name="Inman J."/>
        </authorList>
    </citation>
    <scope>NUCLEOTIDE SEQUENCE [LARGE SCALE GENOMIC DNA]</scope>
    <source>
        <strain evidence="10 11">G5</strain>
    </source>
</reference>
<comment type="function">
    <text evidence="9">Has a role in transport between endoplasmic reticulum and Golgi.</text>
</comment>
<dbReference type="PANTHER" id="PTHR14083">
    <property type="entry name" value="YIP1 INTERACTING FACTOR HOMOLOG YIF1 PROTEIN"/>
    <property type="match status" value="1"/>
</dbReference>
<keyword evidence="11" id="KW-1185">Reference proteome</keyword>
<comment type="subcellular location">
    <subcellularLocation>
        <location evidence="9">Endoplasmic reticulum membrane</location>
        <topology evidence="9">Multi-pass membrane protein</topology>
    </subcellularLocation>
    <subcellularLocation>
        <location evidence="9">Golgi apparatus membrane</location>
        <topology evidence="9">Multi-pass membrane protein</topology>
    </subcellularLocation>
</comment>
<feature type="transmembrane region" description="Helical" evidence="9">
    <location>
        <begin position="195"/>
        <end position="228"/>
    </location>
</feature>
<name>G0QVW8_ICHMU</name>
<dbReference type="GO" id="GO:0006888">
    <property type="term" value="P:endoplasmic reticulum to Golgi vesicle-mediated transport"/>
    <property type="evidence" value="ECO:0007669"/>
    <property type="project" value="UniProtKB-UniRule"/>
</dbReference>
<keyword evidence="4 9" id="KW-0256">Endoplasmic reticulum</keyword>
<keyword evidence="5 9" id="KW-0653">Protein transport</keyword>
<organism evidence="10 11">
    <name type="scientific">Ichthyophthirius multifiliis</name>
    <name type="common">White spot disease agent</name>
    <name type="synonym">Ich</name>
    <dbReference type="NCBI Taxonomy" id="5932"/>
    <lineage>
        <taxon>Eukaryota</taxon>
        <taxon>Sar</taxon>
        <taxon>Alveolata</taxon>
        <taxon>Ciliophora</taxon>
        <taxon>Intramacronucleata</taxon>
        <taxon>Oligohymenophorea</taxon>
        <taxon>Hymenostomatida</taxon>
        <taxon>Ophryoglenina</taxon>
        <taxon>Ichthyophthirius</taxon>
    </lineage>
</organism>
<evidence type="ECO:0000256" key="1">
    <source>
        <dbReference type="ARBA" id="ARBA00009727"/>
    </source>
</evidence>
<keyword evidence="2 9" id="KW-0813">Transport</keyword>
<dbReference type="Pfam" id="PF03878">
    <property type="entry name" value="YIF1"/>
    <property type="match status" value="1"/>
</dbReference>
<dbReference type="EMBL" id="GL983967">
    <property type="protein sequence ID" value="EGR30633.1"/>
    <property type="molecule type" value="Genomic_DNA"/>
</dbReference>
<dbReference type="OMA" id="NWEVRYS"/>
<proteinExistence type="inferred from homology"/>
<keyword evidence="8 9" id="KW-0472">Membrane</keyword>
<dbReference type="GO" id="GO:0000139">
    <property type="term" value="C:Golgi membrane"/>
    <property type="evidence" value="ECO:0007669"/>
    <property type="project" value="UniProtKB-SubCell"/>
</dbReference>
<sequence>MQQYSNNFNKQQQNQFNPNNFIDQFQSNMSTVKNIGTIIGGGDKINNLIDKTLQRDWLGEKIFNENVRAYFDVDNIYVLKKLKIILAPFLYRGEWISQNDYTDNNGISQSNSPKENIHAPDLYIPLMGLITFVLVSCLSAGIGENFKPEIIQINTSFCLLITFLEIFLFKFLFYLVNITNVTILNMMSHLSYRYISLTLVMISNIIIGGWITAFLMIYLLGSSIFFVFKTLRRYMNTLSDNFGIIYIYKYICLFLKDK</sequence>
<dbReference type="GO" id="GO:0005789">
    <property type="term" value="C:endoplasmic reticulum membrane"/>
    <property type="evidence" value="ECO:0007669"/>
    <property type="project" value="UniProtKB-SubCell"/>
</dbReference>
<evidence type="ECO:0000256" key="9">
    <source>
        <dbReference type="RuleBase" id="RU368073"/>
    </source>
</evidence>
<evidence type="ECO:0000256" key="6">
    <source>
        <dbReference type="ARBA" id="ARBA00022989"/>
    </source>
</evidence>
<dbReference type="GO" id="GO:0030134">
    <property type="term" value="C:COPII-coated ER to Golgi transport vesicle"/>
    <property type="evidence" value="ECO:0007669"/>
    <property type="project" value="TreeGrafter"/>
</dbReference>
<dbReference type="GeneID" id="14906749"/>
<comment type="similarity">
    <text evidence="1 9">Belongs to the YIF1 family.</text>
</comment>
<evidence type="ECO:0000256" key="5">
    <source>
        <dbReference type="ARBA" id="ARBA00022927"/>
    </source>
</evidence>
<evidence type="ECO:0000256" key="8">
    <source>
        <dbReference type="ARBA" id="ARBA00023136"/>
    </source>
</evidence>
<evidence type="ECO:0000256" key="3">
    <source>
        <dbReference type="ARBA" id="ARBA00022692"/>
    </source>
</evidence>
<dbReference type="PANTHER" id="PTHR14083:SF0">
    <property type="entry name" value="YIP1D-INTERACTING FACTOR 1, ISOFORM C"/>
    <property type="match status" value="1"/>
</dbReference>
<dbReference type="RefSeq" id="XP_004032220.1">
    <property type="nucleotide sequence ID" value="XM_004032172.1"/>
</dbReference>
<evidence type="ECO:0000256" key="7">
    <source>
        <dbReference type="ARBA" id="ARBA00023034"/>
    </source>
</evidence>
<dbReference type="Proteomes" id="UP000008983">
    <property type="component" value="Unassembled WGS sequence"/>
</dbReference>
<dbReference type="InterPro" id="IPR005578">
    <property type="entry name" value="Yif1_fam"/>
</dbReference>
<evidence type="ECO:0000313" key="10">
    <source>
        <dbReference type="EMBL" id="EGR30633.1"/>
    </source>
</evidence>